<protein>
    <submittedName>
        <fullName evidence="2">Uncharacterized protein</fullName>
    </submittedName>
</protein>
<gene>
    <name evidence="2" type="ORF">TL16_g00331</name>
</gene>
<evidence type="ECO:0000256" key="1">
    <source>
        <dbReference type="SAM" id="SignalP"/>
    </source>
</evidence>
<evidence type="ECO:0000313" key="2">
    <source>
        <dbReference type="EMBL" id="GMH48614.1"/>
    </source>
</evidence>
<feature type="signal peptide" evidence="1">
    <location>
        <begin position="1"/>
        <end position="18"/>
    </location>
</feature>
<feature type="chain" id="PRO_5040919155" evidence="1">
    <location>
        <begin position="19"/>
        <end position="287"/>
    </location>
</feature>
<comment type="caution">
    <text evidence="2">The sequence shown here is derived from an EMBL/GenBank/DDBJ whole genome shotgun (WGS) entry which is preliminary data.</text>
</comment>
<dbReference type="AlphaFoldDB" id="A0A9W6Z768"/>
<accession>A0A9W6Z768</accession>
<keyword evidence="1" id="KW-0732">Signal</keyword>
<proteinExistence type="predicted"/>
<dbReference type="EMBL" id="BLQM01000005">
    <property type="protein sequence ID" value="GMH48614.1"/>
    <property type="molecule type" value="Genomic_DNA"/>
</dbReference>
<dbReference type="Proteomes" id="UP001162640">
    <property type="component" value="Unassembled WGS sequence"/>
</dbReference>
<name>A0A9W6Z768_9STRA</name>
<evidence type="ECO:0000313" key="3">
    <source>
        <dbReference type="Proteomes" id="UP001162640"/>
    </source>
</evidence>
<reference evidence="3" key="1">
    <citation type="journal article" date="2023" name="Commun. Biol.">
        <title>Genome analysis of Parmales, the sister group of diatoms, reveals the evolutionary specialization of diatoms from phago-mixotrophs to photoautotrophs.</title>
        <authorList>
            <person name="Ban H."/>
            <person name="Sato S."/>
            <person name="Yoshikawa S."/>
            <person name="Yamada K."/>
            <person name="Nakamura Y."/>
            <person name="Ichinomiya M."/>
            <person name="Sato N."/>
            <person name="Blanc-Mathieu R."/>
            <person name="Endo H."/>
            <person name="Kuwata A."/>
            <person name="Ogata H."/>
        </authorList>
    </citation>
    <scope>NUCLEOTIDE SEQUENCE [LARGE SCALE GENOMIC DNA]</scope>
</reference>
<organism evidence="2 3">
    <name type="scientific">Triparma laevis f. inornata</name>
    <dbReference type="NCBI Taxonomy" id="1714386"/>
    <lineage>
        <taxon>Eukaryota</taxon>
        <taxon>Sar</taxon>
        <taxon>Stramenopiles</taxon>
        <taxon>Ochrophyta</taxon>
        <taxon>Bolidophyceae</taxon>
        <taxon>Parmales</taxon>
        <taxon>Triparmaceae</taxon>
        <taxon>Triparma</taxon>
    </lineage>
</organism>
<sequence>MFVPKLMSMFMLLALAAAQDTLAPTLAPTSAPTGVNETSADDDDYVVQKDCNMTLYHQWAQEDFQGISKDLVIPKTNLRWWDVENFEKNDCNMTLYHQWAQEDFQGISKDLVIPKTNLRWWDVENFEKNGPFVLRNSHAVEVLGTKCRQYMQAIKMGLSGRHGPVSDQAIFDVMCTEYCIVNDQFREEAMQVSGCNCMDLSTKSDEVGYSEAGDWCRENSGRMMCDELERCGTWECALYDFSCPRMEYNTLDIMLRGSPGDCGQGVGRFGGLMFGSLIGLAMSLWLL</sequence>